<feature type="compositionally biased region" description="Acidic residues" evidence="7">
    <location>
        <begin position="118"/>
        <end position="129"/>
    </location>
</feature>
<evidence type="ECO:0008006" key="13">
    <source>
        <dbReference type="Google" id="ProtNLM"/>
    </source>
</evidence>
<dbReference type="InterPro" id="IPR026057">
    <property type="entry name" value="TBL_C"/>
</dbReference>
<protein>
    <recommendedName>
        <fullName evidence="13">Trichome birefringence-like N-terminal domain-containing protein</fullName>
    </recommendedName>
</protein>
<reference evidence="11" key="1">
    <citation type="submission" date="2022-08" db="EMBL/GenBank/DDBJ databases">
        <authorList>
            <person name="Gutierrez-Valencia J."/>
        </authorList>
    </citation>
    <scope>NUCLEOTIDE SEQUENCE</scope>
</reference>
<keyword evidence="12" id="KW-1185">Reference proteome</keyword>
<evidence type="ECO:0000256" key="4">
    <source>
        <dbReference type="ARBA" id="ARBA00022968"/>
    </source>
</evidence>
<evidence type="ECO:0000313" key="11">
    <source>
        <dbReference type="EMBL" id="CAI0425097.1"/>
    </source>
</evidence>
<organism evidence="11 12">
    <name type="scientific">Linum tenue</name>
    <dbReference type="NCBI Taxonomy" id="586396"/>
    <lineage>
        <taxon>Eukaryota</taxon>
        <taxon>Viridiplantae</taxon>
        <taxon>Streptophyta</taxon>
        <taxon>Embryophyta</taxon>
        <taxon>Tracheophyta</taxon>
        <taxon>Spermatophyta</taxon>
        <taxon>Magnoliopsida</taxon>
        <taxon>eudicotyledons</taxon>
        <taxon>Gunneridae</taxon>
        <taxon>Pentapetalae</taxon>
        <taxon>rosids</taxon>
        <taxon>fabids</taxon>
        <taxon>Malpighiales</taxon>
        <taxon>Linaceae</taxon>
        <taxon>Linum</taxon>
    </lineage>
</organism>
<comment type="subcellular location">
    <subcellularLocation>
        <location evidence="1">Membrane</location>
        <topology evidence="1">Single-pass membrane protein</topology>
    </subcellularLocation>
</comment>
<proteinExistence type="inferred from homology"/>
<dbReference type="Proteomes" id="UP001154282">
    <property type="component" value="Unassembled WGS sequence"/>
</dbReference>
<dbReference type="PANTHER" id="PTHR32285">
    <property type="entry name" value="PROTEIN TRICHOME BIREFRINGENCE-LIKE 9-RELATED"/>
    <property type="match status" value="1"/>
</dbReference>
<dbReference type="InterPro" id="IPR025846">
    <property type="entry name" value="TBL_N"/>
</dbReference>
<gene>
    <name evidence="11" type="ORF">LITE_LOCUS20226</name>
</gene>
<evidence type="ECO:0000259" key="10">
    <source>
        <dbReference type="Pfam" id="PF14416"/>
    </source>
</evidence>
<dbReference type="PANTHER" id="PTHR32285:SF19">
    <property type="entry name" value="PROTEIN TRICHOME BIREFRINGENCE-LIKE 6"/>
    <property type="match status" value="1"/>
</dbReference>
<keyword evidence="6 8" id="KW-0472">Membrane</keyword>
<evidence type="ECO:0000256" key="6">
    <source>
        <dbReference type="ARBA" id="ARBA00023136"/>
    </source>
</evidence>
<evidence type="ECO:0000256" key="1">
    <source>
        <dbReference type="ARBA" id="ARBA00004167"/>
    </source>
</evidence>
<feature type="region of interest" description="Disordered" evidence="7">
    <location>
        <begin position="103"/>
        <end position="150"/>
    </location>
</feature>
<keyword evidence="3 8" id="KW-0812">Transmembrane</keyword>
<evidence type="ECO:0000256" key="7">
    <source>
        <dbReference type="SAM" id="MobiDB-lite"/>
    </source>
</evidence>
<evidence type="ECO:0000256" key="5">
    <source>
        <dbReference type="ARBA" id="ARBA00022989"/>
    </source>
</evidence>
<dbReference type="GO" id="GO:0005794">
    <property type="term" value="C:Golgi apparatus"/>
    <property type="evidence" value="ECO:0007669"/>
    <property type="project" value="TreeGrafter"/>
</dbReference>
<sequence length="520" mass="59225">MERQRSFTGKPTRFLLFSIIVSSSSILFLAFVSIWKYSSIPSAIHQQQQEPSVALNATSTRLGIDFYLKPLSNSSSFSAHPRKQNTSGFTAIFYGDDDSVANSGRKTTATSGGRVEEEKEEDKEDDEEEERKQSERPISMEGTSSGVKGATPVVSGIEISETKVIGAASSSVVRDRKWKKCDVTRGNWVYDPSYPFYSNRSCPFIDEAFDCAGNGRPDNLYTKWRWKPLDCEIPRFNATRMLELIRGKRLVFVGDSINRNQWESMLCMLSAALKDGSKVYETRRRRITKKGATYSFRFVDYGCTVEYYLSHFLVREGKGRAGRKRFQTLRLDTMDRGSSKWRGADVLIFNSAHWWSHSKTKAGINYYQEGDQVHPKLDVGTAYRRAMATWGSWVDDQISPRKTRVFFRSSAPSHFRGGQWDSGGHCWEATRPLNQTMGITDSEKTKVMEEIIKNMKTPVTLLDITGLTEFRIDGHPSLFGKRAESRHSNKVQDCSHWCLPGVPDTWNELMYYHLLSNTKS</sequence>
<evidence type="ECO:0000259" key="9">
    <source>
        <dbReference type="Pfam" id="PF13839"/>
    </source>
</evidence>
<dbReference type="GO" id="GO:0016413">
    <property type="term" value="F:O-acetyltransferase activity"/>
    <property type="evidence" value="ECO:0007669"/>
    <property type="project" value="InterPro"/>
</dbReference>
<name>A0AAV0KS33_9ROSI</name>
<comment type="caution">
    <text evidence="11">The sequence shown here is derived from an EMBL/GenBank/DDBJ whole genome shotgun (WGS) entry which is preliminary data.</text>
</comment>
<evidence type="ECO:0000313" key="12">
    <source>
        <dbReference type="Proteomes" id="UP001154282"/>
    </source>
</evidence>
<accession>A0AAV0KS33</accession>
<feature type="domain" description="Trichome birefringence-like C-terminal" evidence="9">
    <location>
        <begin position="233"/>
        <end position="511"/>
    </location>
</feature>
<dbReference type="GO" id="GO:0016020">
    <property type="term" value="C:membrane"/>
    <property type="evidence" value="ECO:0007669"/>
    <property type="project" value="UniProtKB-SubCell"/>
</dbReference>
<comment type="similarity">
    <text evidence="2">Belongs to the PC-esterase family. TBL subfamily.</text>
</comment>
<dbReference type="InterPro" id="IPR029962">
    <property type="entry name" value="TBL"/>
</dbReference>
<keyword evidence="4" id="KW-0735">Signal-anchor</keyword>
<keyword evidence="5 8" id="KW-1133">Transmembrane helix</keyword>
<dbReference type="Pfam" id="PF13839">
    <property type="entry name" value="PC-Esterase"/>
    <property type="match status" value="1"/>
</dbReference>
<feature type="domain" description="Trichome birefringence-like N-terminal" evidence="10">
    <location>
        <begin position="179"/>
        <end position="232"/>
    </location>
</feature>
<dbReference type="EMBL" id="CAMGYJ010000005">
    <property type="protein sequence ID" value="CAI0425097.1"/>
    <property type="molecule type" value="Genomic_DNA"/>
</dbReference>
<feature type="transmembrane region" description="Helical" evidence="8">
    <location>
        <begin position="12"/>
        <end position="35"/>
    </location>
</feature>
<evidence type="ECO:0000256" key="8">
    <source>
        <dbReference type="SAM" id="Phobius"/>
    </source>
</evidence>
<evidence type="ECO:0000256" key="3">
    <source>
        <dbReference type="ARBA" id="ARBA00022692"/>
    </source>
</evidence>
<dbReference type="AlphaFoldDB" id="A0AAV0KS33"/>
<dbReference type="Pfam" id="PF14416">
    <property type="entry name" value="PMR5N"/>
    <property type="match status" value="1"/>
</dbReference>
<evidence type="ECO:0000256" key="2">
    <source>
        <dbReference type="ARBA" id="ARBA00007727"/>
    </source>
</evidence>